<evidence type="ECO:0008006" key="14">
    <source>
        <dbReference type="Google" id="ProtNLM"/>
    </source>
</evidence>
<dbReference type="STRING" id="37653.A0A0L8FZL1"/>
<accession>A0A0L8FZL1</accession>
<evidence type="ECO:0000256" key="3">
    <source>
        <dbReference type="ARBA" id="ARBA00022692"/>
    </source>
</evidence>
<keyword evidence="8" id="KW-0175">Coiled coil</keyword>
<comment type="subcellular location">
    <subcellularLocation>
        <location evidence="1">Membrane</location>
        <topology evidence="1">Single-pass membrane protein</topology>
    </subcellularLocation>
</comment>
<dbReference type="AlphaFoldDB" id="A0A0L8FZL1"/>
<dbReference type="InterPro" id="IPR051577">
    <property type="entry name" value="MRF-like"/>
</dbReference>
<reference evidence="13" key="1">
    <citation type="submission" date="2015-07" db="EMBL/GenBank/DDBJ databases">
        <title>MeaNS - Measles Nucleotide Surveillance Program.</title>
        <authorList>
            <person name="Tran T."/>
            <person name="Druce J."/>
        </authorList>
    </citation>
    <scope>NUCLEOTIDE SEQUENCE</scope>
    <source>
        <strain evidence="13">UCB-OBI-ISO-001</strain>
        <tissue evidence="13">Gonad</tissue>
    </source>
</reference>
<dbReference type="Pfam" id="PF13884">
    <property type="entry name" value="Peptidase_S74"/>
    <property type="match status" value="1"/>
</dbReference>
<dbReference type="GO" id="GO:0016540">
    <property type="term" value="P:protein autoprocessing"/>
    <property type="evidence" value="ECO:0007669"/>
    <property type="project" value="InterPro"/>
</dbReference>
<feature type="compositionally biased region" description="Basic residues" evidence="9">
    <location>
        <begin position="305"/>
        <end position="318"/>
    </location>
</feature>
<dbReference type="GO" id="GO:0005634">
    <property type="term" value="C:nucleus"/>
    <property type="evidence" value="ECO:0007669"/>
    <property type="project" value="TreeGrafter"/>
</dbReference>
<dbReference type="CDD" id="cd10144">
    <property type="entry name" value="Peptidase_S74_CIMCD"/>
    <property type="match status" value="1"/>
</dbReference>
<keyword evidence="5 7" id="KW-0238">DNA-binding</keyword>
<organism evidence="13">
    <name type="scientific">Octopus bimaculoides</name>
    <name type="common">California two-spotted octopus</name>
    <dbReference type="NCBI Taxonomy" id="37653"/>
    <lineage>
        <taxon>Eukaryota</taxon>
        <taxon>Metazoa</taxon>
        <taxon>Spiralia</taxon>
        <taxon>Lophotrochozoa</taxon>
        <taxon>Mollusca</taxon>
        <taxon>Cephalopoda</taxon>
        <taxon>Coleoidea</taxon>
        <taxon>Octopodiformes</taxon>
        <taxon>Octopoda</taxon>
        <taxon>Incirrata</taxon>
        <taxon>Octopodidae</taxon>
        <taxon>Octopus</taxon>
    </lineage>
</organism>
<dbReference type="PANTHER" id="PTHR13029">
    <property type="match status" value="1"/>
</dbReference>
<dbReference type="EMBL" id="KQ425062">
    <property type="protein sequence ID" value="KOF70029.1"/>
    <property type="molecule type" value="Genomic_DNA"/>
</dbReference>
<protein>
    <recommendedName>
        <fullName evidence="14">Myelin regulatory factor</fullName>
    </recommendedName>
</protein>
<dbReference type="InterPro" id="IPR024061">
    <property type="entry name" value="NDT80_DNA-bd_dom"/>
</dbReference>
<feature type="domain" description="Peptidase S74" evidence="12">
    <location>
        <begin position="150"/>
        <end position="260"/>
    </location>
</feature>
<feature type="compositionally biased region" description="Basic residues" evidence="9">
    <location>
        <begin position="456"/>
        <end position="467"/>
    </location>
</feature>
<proteinExistence type="inferred from homology"/>
<feature type="transmembrane region" description="Helical" evidence="10">
    <location>
        <begin position="351"/>
        <end position="371"/>
    </location>
</feature>
<dbReference type="InterPro" id="IPR037141">
    <property type="entry name" value="NDT80_DNA-bd_dom_sf"/>
</dbReference>
<gene>
    <name evidence="13" type="ORF">OCBIM_22003657mg</name>
</gene>
<evidence type="ECO:0000256" key="7">
    <source>
        <dbReference type="PROSITE-ProRule" id="PRU00850"/>
    </source>
</evidence>
<dbReference type="Pfam" id="PF05224">
    <property type="entry name" value="NDT80_PhoG"/>
    <property type="match status" value="1"/>
</dbReference>
<dbReference type="Pfam" id="PF13887">
    <property type="entry name" value="MYRF_ICA"/>
    <property type="match status" value="1"/>
</dbReference>
<evidence type="ECO:0000256" key="8">
    <source>
        <dbReference type="SAM" id="Coils"/>
    </source>
</evidence>
<comment type="similarity">
    <text evidence="2">Belongs to the MRF family.</text>
</comment>
<evidence type="ECO:0000256" key="4">
    <source>
        <dbReference type="ARBA" id="ARBA00022989"/>
    </source>
</evidence>
<evidence type="ECO:0000256" key="10">
    <source>
        <dbReference type="SAM" id="Phobius"/>
    </source>
</evidence>
<evidence type="ECO:0000259" key="11">
    <source>
        <dbReference type="PROSITE" id="PS51517"/>
    </source>
</evidence>
<keyword evidence="6 10" id="KW-0472">Membrane</keyword>
<evidence type="ECO:0000256" key="5">
    <source>
        <dbReference type="ARBA" id="ARBA00023125"/>
    </source>
</evidence>
<dbReference type="InterPro" id="IPR030392">
    <property type="entry name" value="S74_ICA"/>
</dbReference>
<evidence type="ECO:0000256" key="6">
    <source>
        <dbReference type="ARBA" id="ARBA00023136"/>
    </source>
</evidence>
<evidence type="ECO:0000256" key="2">
    <source>
        <dbReference type="ARBA" id="ARBA00008221"/>
    </source>
</evidence>
<dbReference type="InterPro" id="IPR025719">
    <property type="entry name" value="MYRF_C2"/>
</dbReference>
<dbReference type="Pfam" id="PF13888">
    <property type="entry name" value="MRF_C2"/>
    <property type="match status" value="1"/>
</dbReference>
<dbReference type="SUPFAM" id="SSF49417">
    <property type="entry name" value="p53-like transcription factors"/>
    <property type="match status" value="1"/>
</dbReference>
<dbReference type="GO" id="GO:0003700">
    <property type="term" value="F:DNA-binding transcription factor activity"/>
    <property type="evidence" value="ECO:0007669"/>
    <property type="project" value="UniProtKB-UniRule"/>
</dbReference>
<dbReference type="GO" id="GO:0043565">
    <property type="term" value="F:sequence-specific DNA binding"/>
    <property type="evidence" value="ECO:0007669"/>
    <property type="project" value="TreeGrafter"/>
</dbReference>
<feature type="compositionally biased region" description="Low complexity" evidence="9">
    <location>
        <begin position="420"/>
        <end position="451"/>
    </location>
</feature>
<feature type="DNA-binding region" description="NDT80" evidence="7">
    <location>
        <begin position="1"/>
        <end position="104"/>
    </location>
</feature>
<dbReference type="PROSITE" id="PS51517">
    <property type="entry name" value="NDT80"/>
    <property type="match status" value="1"/>
</dbReference>
<evidence type="ECO:0000256" key="9">
    <source>
        <dbReference type="SAM" id="MobiDB-lite"/>
    </source>
</evidence>
<evidence type="ECO:0000256" key="1">
    <source>
        <dbReference type="ARBA" id="ARBA00004167"/>
    </source>
</evidence>
<sequence length="710" mass="80418">MESTGQTIKIEQSQSDRSKKAFYPTRIDLHPNQMCKVTVGRLHFSETTSNNMRKKGKPNPDQRYFMLVVGLHAHCGDNNYVVAAHVSEKIIVRASNPGQFDSDVDVVWQKGHVQDAVFHLGKVGINTDHPDESLTVNGNLKLTGHILHPSDKRAKEEIKEVNSKEQLTNIQQMRIYKYSYNNDYAKVAGLEETTRQETGVIAQELREVLPDAVRETGDLVLPSGRIIENFLTVNKDRIFLENVGAVKELCKLTDNLETRINELERMNNRLSKLKRFDSLKSNISSKSTCSLSTVSSAPVKSKQPYPHHHHHHHHHHRSSGASTPFSGSPHGSTAPFFGIKCCTYRTFQICVLLLILFIAFCIVTISIKYIVQNQKVHSTHLQSPLEWKMSSDTQNKSPNTTVSKSRSSLTTPIHRVTKQTRTSTTPKLLDTTKSSSSTTSSSSLSSSSSSSSRERHTSKKPTNKPTHRYIVPAYPPCMSSNCEAFCCPPPLETEARQEDIRQQYNPSYNFTGMQSQINRPLADQPIHVVIHQPTAPIMKVNIYDPRDDDNKINSYFLRRGKRLARHRRDTDNFVEARAQIVLKQLNFSISQAFCAKNKPCSGGQYHYLVPLSPFFGFKPIDIQIRVDSSFTVALCHNMTKQTCQGVPSEPAIRQPEQNNYEWRIPIGHWFNSKFTFRVFAGQSSQTICSLLSTEIGQDVFDYHIEFLRTC</sequence>
<dbReference type="PROSITE" id="PS51688">
    <property type="entry name" value="ICA"/>
    <property type="match status" value="1"/>
</dbReference>
<feature type="compositionally biased region" description="Polar residues" evidence="9">
    <location>
        <begin position="390"/>
        <end position="411"/>
    </location>
</feature>
<name>A0A0L8FZL1_OCTBM</name>
<dbReference type="FunFam" id="2.60.40.1390:FF:000013">
    <property type="entry name" value="Uncharacterized protein"/>
    <property type="match status" value="1"/>
</dbReference>
<dbReference type="Gene3D" id="2.60.40.1390">
    <property type="entry name" value="NDT80 DNA-binding domain"/>
    <property type="match status" value="1"/>
</dbReference>
<evidence type="ECO:0000259" key="12">
    <source>
        <dbReference type="PROSITE" id="PS51688"/>
    </source>
</evidence>
<dbReference type="InterPro" id="IPR026932">
    <property type="entry name" value="MYRF_ICA"/>
</dbReference>
<feature type="coiled-coil region" evidence="8">
    <location>
        <begin position="246"/>
        <end position="273"/>
    </location>
</feature>
<dbReference type="PANTHER" id="PTHR13029:SF18">
    <property type="entry name" value="MYELIN REGULATORY FACTOR HOMOLOG 1"/>
    <property type="match status" value="1"/>
</dbReference>
<keyword evidence="3 10" id="KW-0812">Transmembrane</keyword>
<feature type="region of interest" description="Disordered" evidence="9">
    <location>
        <begin position="388"/>
        <end position="469"/>
    </location>
</feature>
<feature type="region of interest" description="Disordered" evidence="9">
    <location>
        <begin position="297"/>
        <end position="327"/>
    </location>
</feature>
<dbReference type="GO" id="GO:0005789">
    <property type="term" value="C:endoplasmic reticulum membrane"/>
    <property type="evidence" value="ECO:0007669"/>
    <property type="project" value="TreeGrafter"/>
</dbReference>
<dbReference type="OrthoDB" id="27041at2759"/>
<dbReference type="InterPro" id="IPR008967">
    <property type="entry name" value="p53-like_TF_DNA-bd_sf"/>
</dbReference>
<dbReference type="GO" id="GO:0045893">
    <property type="term" value="P:positive regulation of DNA-templated transcription"/>
    <property type="evidence" value="ECO:0007669"/>
    <property type="project" value="TreeGrafter"/>
</dbReference>
<feature type="domain" description="NDT80" evidence="11">
    <location>
        <begin position="1"/>
        <end position="104"/>
    </location>
</feature>
<keyword evidence="4 10" id="KW-1133">Transmembrane helix</keyword>
<evidence type="ECO:0000313" key="13">
    <source>
        <dbReference type="EMBL" id="KOF70029.1"/>
    </source>
</evidence>